<keyword evidence="6" id="KW-0560">Oxidoreductase</keyword>
<dbReference type="Pfam" id="PF00724">
    <property type="entry name" value="Oxidored_FMN"/>
    <property type="match status" value="1"/>
</dbReference>
<proteinExistence type="predicted"/>
<feature type="non-terminal residue" evidence="10">
    <location>
        <position position="1"/>
    </location>
</feature>
<evidence type="ECO:0000256" key="3">
    <source>
        <dbReference type="ARBA" id="ARBA00022630"/>
    </source>
</evidence>
<comment type="cofactor">
    <cofactor evidence="1">
        <name>FMN</name>
        <dbReference type="ChEBI" id="CHEBI:58210"/>
    </cofactor>
</comment>
<evidence type="ECO:0000259" key="9">
    <source>
        <dbReference type="Pfam" id="PF00724"/>
    </source>
</evidence>
<evidence type="ECO:0000256" key="8">
    <source>
        <dbReference type="ARBA" id="ARBA00023014"/>
    </source>
</evidence>
<keyword evidence="4" id="KW-0288">FMN</keyword>
<dbReference type="InterPro" id="IPR013785">
    <property type="entry name" value="Aldolase_TIM"/>
</dbReference>
<dbReference type="GO" id="GO:0010181">
    <property type="term" value="F:FMN binding"/>
    <property type="evidence" value="ECO:0007669"/>
    <property type="project" value="InterPro"/>
</dbReference>
<dbReference type="AlphaFoldDB" id="A0A0F9MC43"/>
<dbReference type="InterPro" id="IPR051793">
    <property type="entry name" value="NADH:flavin_oxidoreductase"/>
</dbReference>
<dbReference type="GO" id="GO:0016491">
    <property type="term" value="F:oxidoreductase activity"/>
    <property type="evidence" value="ECO:0007669"/>
    <property type="project" value="UniProtKB-KW"/>
</dbReference>
<evidence type="ECO:0000256" key="2">
    <source>
        <dbReference type="ARBA" id="ARBA00001966"/>
    </source>
</evidence>
<dbReference type="PANTHER" id="PTHR42917">
    <property type="entry name" value="2,4-DIENOYL-COA REDUCTASE"/>
    <property type="match status" value="1"/>
</dbReference>
<sequence length="322" mass="35836">PSVSQNRKRAIVQRNIKENYMSATHFSHLFSEGQIGNFKVKNRIVMLPMARQFQGIDGEVTQKTIDYYVERARGGVGLITVGSTRVFPPGHKFYTPASLNIGDDRYLPGHCDLVQAIHTWGAKVAIQFGHIGGQTVHQSVAASDVQQFFCDGTAYCKPRPITKSEIYDMIELFGQGAVMAKKAGYDMVEIHAAHGYLLSGFLSPKLNLRTDEFGGILENRVRIIVELVRQIKHTAGTDFPVCVRISANDFIEGSIGIEESPNVAKILEQAGADVISVSAGNHETQHLSNDIMRLDEDFKRPLFEAVKKEINIPIIYTKYLNQ</sequence>
<comment type="caution">
    <text evidence="10">The sequence shown here is derived from an EMBL/GenBank/DDBJ whole genome shotgun (WGS) entry which is preliminary data.</text>
</comment>
<keyword evidence="7" id="KW-0408">Iron</keyword>
<reference evidence="10" key="1">
    <citation type="journal article" date="2015" name="Nature">
        <title>Complex archaea that bridge the gap between prokaryotes and eukaryotes.</title>
        <authorList>
            <person name="Spang A."/>
            <person name="Saw J.H."/>
            <person name="Jorgensen S.L."/>
            <person name="Zaremba-Niedzwiedzka K."/>
            <person name="Martijn J."/>
            <person name="Lind A.E."/>
            <person name="van Eijk R."/>
            <person name="Schleper C."/>
            <person name="Guy L."/>
            <person name="Ettema T.J."/>
        </authorList>
    </citation>
    <scope>NUCLEOTIDE SEQUENCE</scope>
</reference>
<comment type="cofactor">
    <cofactor evidence="2">
        <name>[4Fe-4S] cluster</name>
        <dbReference type="ChEBI" id="CHEBI:49883"/>
    </cofactor>
</comment>
<dbReference type="Gene3D" id="3.20.20.70">
    <property type="entry name" value="Aldolase class I"/>
    <property type="match status" value="1"/>
</dbReference>
<evidence type="ECO:0000256" key="7">
    <source>
        <dbReference type="ARBA" id="ARBA00023004"/>
    </source>
</evidence>
<dbReference type="SUPFAM" id="SSF51395">
    <property type="entry name" value="FMN-linked oxidoreductases"/>
    <property type="match status" value="1"/>
</dbReference>
<organism evidence="10">
    <name type="scientific">marine sediment metagenome</name>
    <dbReference type="NCBI Taxonomy" id="412755"/>
    <lineage>
        <taxon>unclassified sequences</taxon>
        <taxon>metagenomes</taxon>
        <taxon>ecological metagenomes</taxon>
    </lineage>
</organism>
<gene>
    <name evidence="10" type="ORF">LCGC14_1108970</name>
</gene>
<evidence type="ECO:0000256" key="4">
    <source>
        <dbReference type="ARBA" id="ARBA00022643"/>
    </source>
</evidence>
<protein>
    <recommendedName>
        <fullName evidence="9">NADH:flavin oxidoreductase/NADH oxidase N-terminal domain-containing protein</fullName>
    </recommendedName>
</protein>
<keyword evidence="3" id="KW-0285">Flavoprotein</keyword>
<dbReference type="PANTHER" id="PTHR42917:SF2">
    <property type="entry name" value="2,4-DIENOYL-COA REDUCTASE [(2E)-ENOYL-COA-PRODUCING]"/>
    <property type="match status" value="1"/>
</dbReference>
<evidence type="ECO:0000256" key="6">
    <source>
        <dbReference type="ARBA" id="ARBA00023002"/>
    </source>
</evidence>
<dbReference type="InterPro" id="IPR001155">
    <property type="entry name" value="OxRdtase_FMN_N"/>
</dbReference>
<keyword evidence="5" id="KW-0479">Metal-binding</keyword>
<name>A0A0F9MC43_9ZZZZ</name>
<accession>A0A0F9MC43</accession>
<dbReference type="GO" id="GO:0051536">
    <property type="term" value="F:iron-sulfur cluster binding"/>
    <property type="evidence" value="ECO:0007669"/>
    <property type="project" value="UniProtKB-KW"/>
</dbReference>
<keyword evidence="8" id="KW-0411">Iron-sulfur</keyword>
<evidence type="ECO:0000313" key="10">
    <source>
        <dbReference type="EMBL" id="KKN03314.1"/>
    </source>
</evidence>
<dbReference type="EMBL" id="LAZR01005048">
    <property type="protein sequence ID" value="KKN03314.1"/>
    <property type="molecule type" value="Genomic_DNA"/>
</dbReference>
<feature type="domain" description="NADH:flavin oxidoreductase/NADH oxidase N-terminal" evidence="9">
    <location>
        <begin position="29"/>
        <end position="279"/>
    </location>
</feature>
<evidence type="ECO:0000256" key="1">
    <source>
        <dbReference type="ARBA" id="ARBA00001917"/>
    </source>
</evidence>
<dbReference type="CDD" id="cd02803">
    <property type="entry name" value="OYE_like_FMN_family"/>
    <property type="match status" value="1"/>
</dbReference>
<evidence type="ECO:0000256" key="5">
    <source>
        <dbReference type="ARBA" id="ARBA00022723"/>
    </source>
</evidence>
<dbReference type="GO" id="GO:0046872">
    <property type="term" value="F:metal ion binding"/>
    <property type="evidence" value="ECO:0007669"/>
    <property type="project" value="UniProtKB-KW"/>
</dbReference>